<feature type="compositionally biased region" description="Pro residues" evidence="1">
    <location>
        <begin position="82"/>
        <end position="98"/>
    </location>
</feature>
<feature type="compositionally biased region" description="Polar residues" evidence="1">
    <location>
        <begin position="368"/>
        <end position="379"/>
    </location>
</feature>
<dbReference type="InterPro" id="IPR000626">
    <property type="entry name" value="Ubiquitin-like_dom"/>
</dbReference>
<reference evidence="3 4" key="1">
    <citation type="submission" date="2016-11" db="EMBL/GenBank/DDBJ databases">
        <title>The macronuclear genome of Stentor coeruleus: a giant cell with tiny introns.</title>
        <authorList>
            <person name="Slabodnick M."/>
            <person name="Ruby J.G."/>
            <person name="Reiff S.B."/>
            <person name="Swart E.C."/>
            <person name="Gosai S."/>
            <person name="Prabakaran S."/>
            <person name="Witkowska E."/>
            <person name="Larue G.E."/>
            <person name="Fisher S."/>
            <person name="Freeman R.M."/>
            <person name="Gunawardena J."/>
            <person name="Chu W."/>
            <person name="Stover N.A."/>
            <person name="Gregory B.D."/>
            <person name="Nowacki M."/>
            <person name="Derisi J."/>
            <person name="Roy S.W."/>
            <person name="Marshall W.F."/>
            <person name="Sood P."/>
        </authorList>
    </citation>
    <scope>NUCLEOTIDE SEQUENCE [LARGE SCALE GENOMIC DNA]</scope>
    <source>
        <strain evidence="3">WM001</strain>
    </source>
</reference>
<evidence type="ECO:0000313" key="4">
    <source>
        <dbReference type="Proteomes" id="UP000187209"/>
    </source>
</evidence>
<feature type="compositionally biased region" description="Polar residues" evidence="1">
    <location>
        <begin position="146"/>
        <end position="156"/>
    </location>
</feature>
<dbReference type="PANTHER" id="PTHR15204:SF0">
    <property type="entry name" value="LARGE PROLINE-RICH PROTEIN BAG6"/>
    <property type="match status" value="1"/>
</dbReference>
<dbReference type="OrthoDB" id="313591at2759"/>
<comment type="caution">
    <text evidence="3">The sequence shown here is derived from an EMBL/GenBank/DDBJ whole genome shotgun (WGS) entry which is preliminary data.</text>
</comment>
<dbReference type="SMART" id="SM00213">
    <property type="entry name" value="UBQ"/>
    <property type="match status" value="1"/>
</dbReference>
<name>A0A1R2BJ55_9CILI</name>
<dbReference type="Proteomes" id="UP000187209">
    <property type="component" value="Unassembled WGS sequence"/>
</dbReference>
<feature type="region of interest" description="Disordered" evidence="1">
    <location>
        <begin position="132"/>
        <end position="182"/>
    </location>
</feature>
<feature type="domain" description="Ubiquitin-like" evidence="2">
    <location>
        <begin position="6"/>
        <end position="81"/>
    </location>
</feature>
<evidence type="ECO:0000259" key="2">
    <source>
        <dbReference type="PROSITE" id="PS50053"/>
    </source>
</evidence>
<evidence type="ECO:0000313" key="3">
    <source>
        <dbReference type="EMBL" id="OMJ76817.1"/>
    </source>
</evidence>
<dbReference type="Pfam" id="PF00240">
    <property type="entry name" value="ubiquitin"/>
    <property type="match status" value="1"/>
</dbReference>
<sequence>MESSDRQVNVKTISGEVKSLTVSQQITVGDFKVKILESFNVPIDRQRLICQGKLLKDEHLLSEYIKDDGQTVHLMVKADGPPSNPPQSSNPPPQPAPSGMPFQLDQVISSVLSGILPGAQLISSNQFIGGLGSRPAQAGPPPQIPNPMSQLFSGNLGQPNPQNRPSNPPNQPPPSQQPGPRQVEITLPFDRVLNIGNIVNELHGPGASFPPPRMPQLPVPRNPLVLLGGYLHNYQFQLMRLLPFISRLADLMQRESLIQDPNERQLLQILGQRVGLAMQELTLSTGPAMQILQQIQIGPQPGQFQMRIGNYPVSSEVRQESQASNLSPPPPNIPPPSNPPQQSPPVNLNPSNPPVSDPNINNPALRSHNLNPLNPSGQPVPNPLSAGPAGLMNLLGGLMGPGQGMPGGLNLQMGPGLVMPGGPGNSPAGLVGMVPMLTQMLGGNQGMTLRELINTLQMHDEEESLPMMDFFYNLNISEIMILATGNWDPIERQRPAVRESLLKLMEEDSPEGRLRIVHILINYMQRQYAVPEEFIPMLAQGFNPQNAINSIGQHWLISLVNLVMDYDGPNFVNEFRNTLELMIGNYAEDMGSHIQGGLPTVLNMIQVQMQTAMNRIMPPEFTGMIGGIMGTIISGYVSRALEVYKQWVLATRTQEEAKESPQTPVAALLATWQSTIERDLSLNVPQQRPFSRSYLDSDVFASPESIPNLQQFFLRSLGTAFNNTGVSPTPNSAPVEVIHEFFSSFANYTRERLQNDPDFRVGRHEFLDRIRK</sequence>
<dbReference type="GO" id="GO:0071818">
    <property type="term" value="C:BAT3 complex"/>
    <property type="evidence" value="ECO:0007669"/>
    <property type="project" value="TreeGrafter"/>
</dbReference>
<dbReference type="SUPFAM" id="SSF54236">
    <property type="entry name" value="Ubiquitin-like"/>
    <property type="match status" value="1"/>
</dbReference>
<accession>A0A1R2BJ55</accession>
<dbReference type="GO" id="GO:0051787">
    <property type="term" value="F:misfolded protein binding"/>
    <property type="evidence" value="ECO:0007669"/>
    <property type="project" value="TreeGrafter"/>
</dbReference>
<protein>
    <recommendedName>
        <fullName evidence="2">Ubiquitin-like domain-containing protein</fullName>
    </recommendedName>
</protein>
<dbReference type="PANTHER" id="PTHR15204">
    <property type="entry name" value="LARGE PROLINE-RICH PROTEIN BAG6"/>
    <property type="match status" value="1"/>
</dbReference>
<feature type="region of interest" description="Disordered" evidence="1">
    <location>
        <begin position="314"/>
        <end position="385"/>
    </location>
</feature>
<dbReference type="InterPro" id="IPR029071">
    <property type="entry name" value="Ubiquitin-like_domsf"/>
</dbReference>
<keyword evidence="4" id="KW-1185">Reference proteome</keyword>
<dbReference type="GO" id="GO:0036503">
    <property type="term" value="P:ERAD pathway"/>
    <property type="evidence" value="ECO:0007669"/>
    <property type="project" value="TreeGrafter"/>
</dbReference>
<proteinExistence type="predicted"/>
<dbReference type="EMBL" id="MPUH01000610">
    <property type="protein sequence ID" value="OMJ76817.1"/>
    <property type="molecule type" value="Genomic_DNA"/>
</dbReference>
<evidence type="ECO:0000256" key="1">
    <source>
        <dbReference type="SAM" id="MobiDB-lite"/>
    </source>
</evidence>
<feature type="compositionally biased region" description="Pro residues" evidence="1">
    <location>
        <begin position="166"/>
        <end position="177"/>
    </location>
</feature>
<gene>
    <name evidence="3" type="ORF">SteCoe_23753</name>
</gene>
<dbReference type="GO" id="GO:0031593">
    <property type="term" value="F:polyubiquitin modification-dependent protein binding"/>
    <property type="evidence" value="ECO:0007669"/>
    <property type="project" value="TreeGrafter"/>
</dbReference>
<organism evidence="3 4">
    <name type="scientific">Stentor coeruleus</name>
    <dbReference type="NCBI Taxonomy" id="5963"/>
    <lineage>
        <taxon>Eukaryota</taxon>
        <taxon>Sar</taxon>
        <taxon>Alveolata</taxon>
        <taxon>Ciliophora</taxon>
        <taxon>Postciliodesmatophora</taxon>
        <taxon>Heterotrichea</taxon>
        <taxon>Heterotrichida</taxon>
        <taxon>Stentoridae</taxon>
        <taxon>Stentor</taxon>
    </lineage>
</organism>
<dbReference type="Gene3D" id="3.10.20.90">
    <property type="entry name" value="Phosphatidylinositol 3-kinase Catalytic Subunit, Chain A, domain 1"/>
    <property type="match status" value="1"/>
</dbReference>
<dbReference type="CDD" id="cd17039">
    <property type="entry name" value="Ubl_ubiquitin_like"/>
    <property type="match status" value="1"/>
</dbReference>
<feature type="compositionally biased region" description="Pro residues" evidence="1">
    <location>
        <begin position="327"/>
        <end position="343"/>
    </location>
</feature>
<dbReference type="PROSITE" id="PS50053">
    <property type="entry name" value="UBIQUITIN_2"/>
    <property type="match status" value="1"/>
</dbReference>
<feature type="region of interest" description="Disordered" evidence="1">
    <location>
        <begin position="77"/>
        <end position="102"/>
    </location>
</feature>
<dbReference type="AlphaFoldDB" id="A0A1R2BJ55"/>